<comment type="caution">
    <text evidence="1">The sequence shown here is derived from an EMBL/GenBank/DDBJ whole genome shotgun (WGS) entry which is preliminary data.</text>
</comment>
<reference evidence="1 2" key="1">
    <citation type="submission" date="2017-12" db="EMBL/GenBank/DDBJ databases">
        <title>Hemimetabolous genomes reveal molecular basis of termite eusociality.</title>
        <authorList>
            <person name="Harrison M.C."/>
            <person name="Jongepier E."/>
            <person name="Robertson H.M."/>
            <person name="Arning N."/>
            <person name="Bitard-Feildel T."/>
            <person name="Chao H."/>
            <person name="Childers C.P."/>
            <person name="Dinh H."/>
            <person name="Doddapaneni H."/>
            <person name="Dugan S."/>
            <person name="Gowin J."/>
            <person name="Greiner C."/>
            <person name="Han Y."/>
            <person name="Hu H."/>
            <person name="Hughes D.S.T."/>
            <person name="Huylmans A.-K."/>
            <person name="Kemena C."/>
            <person name="Kremer L.P.M."/>
            <person name="Lee S.L."/>
            <person name="Lopez-Ezquerra A."/>
            <person name="Mallet L."/>
            <person name="Monroy-Kuhn J.M."/>
            <person name="Moser A."/>
            <person name="Murali S.C."/>
            <person name="Muzny D.M."/>
            <person name="Otani S."/>
            <person name="Piulachs M.-D."/>
            <person name="Poelchau M."/>
            <person name="Qu J."/>
            <person name="Schaub F."/>
            <person name="Wada-Katsumata A."/>
            <person name="Worley K.C."/>
            <person name="Xie Q."/>
            <person name="Ylla G."/>
            <person name="Poulsen M."/>
            <person name="Gibbs R.A."/>
            <person name="Schal C."/>
            <person name="Richards S."/>
            <person name="Belles X."/>
            <person name="Korb J."/>
            <person name="Bornberg-Bauer E."/>
        </authorList>
    </citation>
    <scope>NUCLEOTIDE SEQUENCE [LARGE SCALE GENOMIC DNA]</scope>
    <source>
        <tissue evidence="1">Whole body</tissue>
    </source>
</reference>
<gene>
    <name evidence="1" type="ORF">B7P43_G01414</name>
</gene>
<organism evidence="1 2">
    <name type="scientific">Cryptotermes secundus</name>
    <dbReference type="NCBI Taxonomy" id="105785"/>
    <lineage>
        <taxon>Eukaryota</taxon>
        <taxon>Metazoa</taxon>
        <taxon>Ecdysozoa</taxon>
        <taxon>Arthropoda</taxon>
        <taxon>Hexapoda</taxon>
        <taxon>Insecta</taxon>
        <taxon>Pterygota</taxon>
        <taxon>Neoptera</taxon>
        <taxon>Polyneoptera</taxon>
        <taxon>Dictyoptera</taxon>
        <taxon>Blattodea</taxon>
        <taxon>Blattoidea</taxon>
        <taxon>Termitoidae</taxon>
        <taxon>Kalotermitidae</taxon>
        <taxon>Cryptotermitinae</taxon>
        <taxon>Cryptotermes</taxon>
    </lineage>
</organism>
<dbReference type="InParanoid" id="A0A2J7R249"/>
<keyword evidence="2" id="KW-1185">Reference proteome</keyword>
<name>A0A2J7R249_9NEOP</name>
<protein>
    <submittedName>
        <fullName evidence="1">Uncharacterized protein</fullName>
    </submittedName>
</protein>
<dbReference type="EMBL" id="NEVH01008200">
    <property type="protein sequence ID" value="PNF34910.1"/>
    <property type="molecule type" value="Genomic_DNA"/>
</dbReference>
<sequence>MSFIILRGLWCDIIILNVHVPKEDKVDDIKDRFYEELQHVFDKFPKAADCITDQYLVVAEVGETLTVSKQTVHRVHMERFNLKKLNKVEGKEQYRVEISNWFTTLENSDTDVDINKAWETLRSNLVNDENGDLLADSTTFCFQCNRSTTDQIFCICQIQDKKKWEYNETVHRLQEILRFS</sequence>
<evidence type="ECO:0000313" key="1">
    <source>
        <dbReference type="EMBL" id="PNF34910.1"/>
    </source>
</evidence>
<evidence type="ECO:0000313" key="2">
    <source>
        <dbReference type="Proteomes" id="UP000235965"/>
    </source>
</evidence>
<dbReference type="AlphaFoldDB" id="A0A2J7R249"/>
<dbReference type="Proteomes" id="UP000235965">
    <property type="component" value="Unassembled WGS sequence"/>
</dbReference>
<proteinExistence type="predicted"/>
<accession>A0A2J7R249</accession>